<gene>
    <name evidence="3" type="ORF">KL86APRO_11642</name>
</gene>
<keyword evidence="2" id="KW-0732">Signal</keyword>
<feature type="region of interest" description="Disordered" evidence="1">
    <location>
        <begin position="21"/>
        <end position="41"/>
    </location>
</feature>
<proteinExistence type="predicted"/>
<feature type="chain" id="PRO_5012397360" description="Lipoprotein" evidence="2">
    <location>
        <begin position="22"/>
        <end position="41"/>
    </location>
</feature>
<reference evidence="3" key="1">
    <citation type="submission" date="2016-04" db="EMBL/GenBank/DDBJ databases">
        <authorList>
            <person name="Evans L.H."/>
            <person name="Alamgir A."/>
            <person name="Owens N."/>
            <person name="Weber N.D."/>
            <person name="Virtaneva K."/>
            <person name="Barbian K."/>
            <person name="Babar A."/>
            <person name="Rosenke K."/>
        </authorList>
    </citation>
    <scope>NUCLEOTIDE SEQUENCE</scope>
    <source>
        <strain evidence="3">86</strain>
    </source>
</reference>
<evidence type="ECO:0000256" key="1">
    <source>
        <dbReference type="SAM" id="MobiDB-lite"/>
    </source>
</evidence>
<dbReference type="EMBL" id="FLUO01000001">
    <property type="protein sequence ID" value="SBW02794.1"/>
    <property type="molecule type" value="Genomic_DNA"/>
</dbReference>
<evidence type="ECO:0000256" key="2">
    <source>
        <dbReference type="SAM" id="SignalP"/>
    </source>
</evidence>
<sequence>MRRLLPIALVIALAAALPACGKKGDPGTVPGGNYPSSYPTR</sequence>
<accession>A0A212JTL6</accession>
<evidence type="ECO:0000313" key="3">
    <source>
        <dbReference type="EMBL" id="SBW02794.1"/>
    </source>
</evidence>
<name>A0A212JTL6_9PROT</name>
<evidence type="ECO:0008006" key="4">
    <source>
        <dbReference type="Google" id="ProtNLM"/>
    </source>
</evidence>
<feature type="signal peptide" evidence="2">
    <location>
        <begin position="1"/>
        <end position="21"/>
    </location>
</feature>
<organism evidence="3">
    <name type="scientific">uncultured Alphaproteobacteria bacterium</name>
    <dbReference type="NCBI Taxonomy" id="91750"/>
    <lineage>
        <taxon>Bacteria</taxon>
        <taxon>Pseudomonadati</taxon>
        <taxon>Pseudomonadota</taxon>
        <taxon>Alphaproteobacteria</taxon>
        <taxon>environmental samples</taxon>
    </lineage>
</organism>
<protein>
    <recommendedName>
        <fullName evidence="4">Lipoprotein</fullName>
    </recommendedName>
</protein>
<dbReference type="AlphaFoldDB" id="A0A212JTL6"/>